<reference evidence="2 3" key="1">
    <citation type="submission" date="2020-11" db="EMBL/GenBank/DDBJ databases">
        <title>Insectihabitans protaetiae gen. nov. sp. nov. and Insectihabitans allomyrinae sp. nov., isolated from larvae of Protaetia brevitarsis seulensis and Allomyrina dichotoma, respectively.</title>
        <authorList>
            <person name="Lee S.D."/>
            <person name="Byeon Y.-S."/>
            <person name="Kim S.-M."/>
            <person name="Yang H.L."/>
            <person name="Kim I.S."/>
        </authorList>
    </citation>
    <scope>NUCLEOTIDE SEQUENCE [LARGE SCALE GENOMIC DNA]</scope>
    <source>
        <strain evidence="2 3">BWR-B9</strain>
    </source>
</reference>
<organism evidence="2 3">
    <name type="scientific">Limnobaculum allomyrinae</name>
    <dbReference type="NCBI Taxonomy" id="2791986"/>
    <lineage>
        <taxon>Bacteria</taxon>
        <taxon>Pseudomonadati</taxon>
        <taxon>Pseudomonadota</taxon>
        <taxon>Gammaproteobacteria</taxon>
        <taxon>Enterobacterales</taxon>
        <taxon>Budviciaceae</taxon>
        <taxon>Limnobaculum</taxon>
    </lineage>
</organism>
<sequence length="340" mass="38573">MGQKYSPLYTITSPVLNSVAEISELLGYWSAKDKLVSPQLRRENRIRTIQASLAIEHNSLSTEQVTAIMDGKQVLGPAKDIQEVRNAILAYERLPYWHSGQIEHFLEAHKLLMQGLVDYSGQWRNGNVGIYRDKQLIHMAPPASQIPRLMTSLFDWLTSADIHPLIKSCIFHYELEFIHPFSDGNGRMGRLWQTVILSEWRPELAWLPVETLIQKQQNDYYRVLGEADKASDCTCFIDFMLRVMAGALKEGINSNSDKMSGEVSGEVSGEMSGENEPIALHKVAGQIFYVLEQNPTMTVPMVAEKLQVSTRTVERHIKTLQQLKLLERVGSTKAGYWKVI</sequence>
<evidence type="ECO:0000313" key="2">
    <source>
        <dbReference type="EMBL" id="MBK5143504.1"/>
    </source>
</evidence>
<comment type="caution">
    <text evidence="2">The sequence shown here is derived from an EMBL/GenBank/DDBJ whole genome shotgun (WGS) entry which is preliminary data.</text>
</comment>
<dbReference type="Proteomes" id="UP001296921">
    <property type="component" value="Unassembled WGS sequence"/>
</dbReference>
<proteinExistence type="predicted"/>
<gene>
    <name evidence="2" type="ORF">I2494_07195</name>
</gene>
<dbReference type="InterPro" id="IPR013196">
    <property type="entry name" value="HTH_11"/>
</dbReference>
<dbReference type="InterPro" id="IPR003812">
    <property type="entry name" value="Fido"/>
</dbReference>
<evidence type="ECO:0000259" key="1">
    <source>
        <dbReference type="PROSITE" id="PS51459"/>
    </source>
</evidence>
<accession>A0ABS1IP25</accession>
<dbReference type="PROSITE" id="PS51459">
    <property type="entry name" value="FIDO"/>
    <property type="match status" value="1"/>
</dbReference>
<dbReference type="EMBL" id="JADRCR010000002">
    <property type="protein sequence ID" value="MBK5143504.1"/>
    <property type="molecule type" value="Genomic_DNA"/>
</dbReference>
<keyword evidence="3" id="KW-1185">Reference proteome</keyword>
<name>A0ABS1IP25_9GAMM</name>
<dbReference type="Pfam" id="PF02661">
    <property type="entry name" value="Fic"/>
    <property type="match status" value="1"/>
</dbReference>
<feature type="domain" description="Fido" evidence="1">
    <location>
        <begin position="100"/>
        <end position="242"/>
    </location>
</feature>
<protein>
    <submittedName>
        <fullName evidence="2">Fic family protein</fullName>
    </submittedName>
</protein>
<evidence type="ECO:0000313" key="3">
    <source>
        <dbReference type="Proteomes" id="UP001296921"/>
    </source>
</evidence>
<dbReference type="RefSeq" id="WP_218466395.1">
    <property type="nucleotide sequence ID" value="NZ_JADRCR010000002.1"/>
</dbReference>
<dbReference type="Pfam" id="PF08279">
    <property type="entry name" value="HTH_11"/>
    <property type="match status" value="1"/>
</dbReference>
<dbReference type="InterPro" id="IPR040198">
    <property type="entry name" value="Fido_containing"/>
</dbReference>
<dbReference type="PANTHER" id="PTHR13504">
    <property type="entry name" value="FIDO DOMAIN-CONTAINING PROTEIN DDB_G0283145"/>
    <property type="match status" value="1"/>
</dbReference>
<dbReference type="PANTHER" id="PTHR13504:SF38">
    <property type="entry name" value="FIDO DOMAIN-CONTAINING PROTEIN"/>
    <property type="match status" value="1"/>
</dbReference>